<feature type="transmembrane region" description="Helical" evidence="6">
    <location>
        <begin position="107"/>
        <end position="126"/>
    </location>
</feature>
<dbReference type="InterPro" id="IPR003339">
    <property type="entry name" value="ABC/ECF_trnsptr_transmembrane"/>
</dbReference>
<evidence type="ECO:0000256" key="5">
    <source>
        <dbReference type="ARBA" id="ARBA00023136"/>
    </source>
</evidence>
<accession>A0A173XIQ6</accession>
<keyword evidence="2" id="KW-1003">Cell membrane</keyword>
<evidence type="ECO:0000256" key="6">
    <source>
        <dbReference type="SAM" id="Phobius"/>
    </source>
</evidence>
<proteinExistence type="predicted"/>
<dbReference type="Pfam" id="PF02361">
    <property type="entry name" value="CbiQ"/>
    <property type="match status" value="1"/>
</dbReference>
<reference evidence="7 8" key="1">
    <citation type="submission" date="2015-09" db="EMBL/GenBank/DDBJ databases">
        <authorList>
            <consortium name="Pathogen Informatics"/>
        </authorList>
    </citation>
    <scope>NUCLEOTIDE SEQUENCE [LARGE SCALE GENOMIC DNA]</scope>
    <source>
        <strain evidence="7 8">2789STDY5834863</strain>
    </source>
</reference>
<dbReference type="RefSeq" id="WP_055199580.1">
    <property type="nucleotide sequence ID" value="NZ_BTHH01000001.1"/>
</dbReference>
<dbReference type="InterPro" id="IPR051611">
    <property type="entry name" value="ECF_transporter_component"/>
</dbReference>
<feature type="transmembrane region" description="Helical" evidence="6">
    <location>
        <begin position="247"/>
        <end position="270"/>
    </location>
</feature>
<comment type="subcellular location">
    <subcellularLocation>
        <location evidence="1">Membrane</location>
        <topology evidence="1">Multi-pass membrane protein</topology>
    </subcellularLocation>
</comment>
<name>A0A173XIQ6_9FIRM</name>
<dbReference type="eggNOG" id="COG0619">
    <property type="taxonomic scope" value="Bacteria"/>
</dbReference>
<dbReference type="EMBL" id="CYZN01000002">
    <property type="protein sequence ID" value="CUN51731.1"/>
    <property type="molecule type" value="Genomic_DNA"/>
</dbReference>
<organism evidence="7 8">
    <name type="scientific">Blautia wexlerae</name>
    <dbReference type="NCBI Taxonomy" id="418240"/>
    <lineage>
        <taxon>Bacteria</taxon>
        <taxon>Bacillati</taxon>
        <taxon>Bacillota</taxon>
        <taxon>Clostridia</taxon>
        <taxon>Lachnospirales</taxon>
        <taxon>Lachnospiraceae</taxon>
        <taxon>Blautia</taxon>
    </lineage>
</organism>
<dbReference type="GO" id="GO:0005886">
    <property type="term" value="C:plasma membrane"/>
    <property type="evidence" value="ECO:0007669"/>
    <property type="project" value="UniProtKB-ARBA"/>
</dbReference>
<evidence type="ECO:0000256" key="1">
    <source>
        <dbReference type="ARBA" id="ARBA00004141"/>
    </source>
</evidence>
<evidence type="ECO:0000313" key="8">
    <source>
        <dbReference type="Proteomes" id="UP000095431"/>
    </source>
</evidence>
<feature type="transmembrane region" description="Helical" evidence="6">
    <location>
        <begin position="138"/>
        <end position="157"/>
    </location>
</feature>
<evidence type="ECO:0000256" key="4">
    <source>
        <dbReference type="ARBA" id="ARBA00022989"/>
    </source>
</evidence>
<evidence type="ECO:0000256" key="2">
    <source>
        <dbReference type="ARBA" id="ARBA00022475"/>
    </source>
</evidence>
<sequence length="274" mass="30420">MNDHKKEETMLPDWMCSGETYVPSKDKEAFLTKSTKSVLSVLAKMRFYEGKDGKFSATPSLKLFYTLLYIVLTACSGNYLFTLIMCAAVTVRLAFFSAKAIRQILRGTAGAVLFSILILLPSVFMGTPQTLMNITSRVYVSVTLVGILSSGTSWNKLTGSMRTFRLPSIFIFTLDITLKYISVLGEMCAAILTSVRLRSVGKNPQKAKALSGVLGISFLKSGEMAEEMHTAMCCRGFTGEYKKKQKYTLCAADIFSTFIMAGCIVLFWYLNRKI</sequence>
<dbReference type="Proteomes" id="UP000095431">
    <property type="component" value="Unassembled WGS sequence"/>
</dbReference>
<dbReference type="PANTHER" id="PTHR34857:SF2">
    <property type="entry name" value="SLL0384 PROTEIN"/>
    <property type="match status" value="1"/>
</dbReference>
<dbReference type="PANTHER" id="PTHR34857">
    <property type="entry name" value="SLL0384 PROTEIN"/>
    <property type="match status" value="1"/>
</dbReference>
<evidence type="ECO:0000313" key="7">
    <source>
        <dbReference type="EMBL" id="CUN51731.1"/>
    </source>
</evidence>
<protein>
    <submittedName>
        <fullName evidence="7">Energy-coupling factor transporter transmembrane protein NikQ</fullName>
    </submittedName>
</protein>
<keyword evidence="3 6" id="KW-0812">Transmembrane</keyword>
<feature type="transmembrane region" description="Helical" evidence="6">
    <location>
        <begin position="67"/>
        <end position="95"/>
    </location>
</feature>
<dbReference type="CDD" id="cd16914">
    <property type="entry name" value="EcfT"/>
    <property type="match status" value="1"/>
</dbReference>
<keyword evidence="5 6" id="KW-0472">Membrane</keyword>
<keyword evidence="4 6" id="KW-1133">Transmembrane helix</keyword>
<evidence type="ECO:0000256" key="3">
    <source>
        <dbReference type="ARBA" id="ARBA00022692"/>
    </source>
</evidence>
<gene>
    <name evidence="7" type="primary">nikQ</name>
    <name evidence="7" type="ORF">ERS852478_00345</name>
</gene>
<dbReference type="AlphaFoldDB" id="A0A173XIQ6"/>